<dbReference type="GO" id="GO:0089714">
    <property type="term" value="F:UDP-N-acetyl-D-mannosamine dehydrogenase activity"/>
    <property type="evidence" value="ECO:0007669"/>
    <property type="project" value="UniProtKB-EC"/>
</dbReference>
<dbReference type="SUPFAM" id="SSF48179">
    <property type="entry name" value="6-phosphogluconate dehydrogenase C-terminal domain-like"/>
    <property type="match status" value="1"/>
</dbReference>
<proteinExistence type="inferred from homology"/>
<dbReference type="GO" id="GO:0016628">
    <property type="term" value="F:oxidoreductase activity, acting on the CH-CH group of donors, NAD or NADP as acceptor"/>
    <property type="evidence" value="ECO:0007669"/>
    <property type="project" value="InterPro"/>
</dbReference>
<dbReference type="InterPro" id="IPR014026">
    <property type="entry name" value="UDP-Glc/GDP-Man_DH_dimer"/>
</dbReference>
<evidence type="ECO:0000256" key="1">
    <source>
        <dbReference type="ARBA" id="ARBA00012935"/>
    </source>
</evidence>
<dbReference type="EC" id="1.1.1.336" evidence="1"/>
<dbReference type="InterPro" id="IPR014027">
    <property type="entry name" value="UDP-Glc/GDP-Man_DH_C"/>
</dbReference>
<dbReference type="GeneID" id="42179928"/>
<dbReference type="NCBIfam" id="TIGR03026">
    <property type="entry name" value="NDP-sugDHase"/>
    <property type="match status" value="1"/>
</dbReference>
<protein>
    <recommendedName>
        <fullName evidence="2">UDP-N-acetyl-D-mannosamine dehydrogenase</fullName>
        <ecNumber evidence="1">1.1.1.336</ecNumber>
    </recommendedName>
    <alternativeName>
        <fullName evidence="5">UDP-ManNAc 6-dehydrogenase</fullName>
    </alternativeName>
</protein>
<dbReference type="PANTHER" id="PTHR43491">
    <property type="entry name" value="UDP-N-ACETYL-D-MANNOSAMINE DEHYDROGENASE"/>
    <property type="match status" value="1"/>
</dbReference>
<dbReference type="Pfam" id="PF00984">
    <property type="entry name" value="UDPG_MGDP_dh"/>
    <property type="match status" value="1"/>
</dbReference>
<comment type="catalytic activity">
    <reaction evidence="6">
        <text>UDP-N-acetyl-alpha-D-mannosamine + 2 NAD(+) + H2O = UDP-N-acetyl-alpha-D-mannosaminouronate + 2 NADH + 3 H(+)</text>
        <dbReference type="Rhea" id="RHEA:25780"/>
        <dbReference type="ChEBI" id="CHEBI:15377"/>
        <dbReference type="ChEBI" id="CHEBI:15378"/>
        <dbReference type="ChEBI" id="CHEBI:57540"/>
        <dbReference type="ChEBI" id="CHEBI:57945"/>
        <dbReference type="ChEBI" id="CHEBI:68623"/>
        <dbReference type="ChEBI" id="CHEBI:70731"/>
        <dbReference type="EC" id="1.1.1.336"/>
    </reaction>
</comment>
<dbReference type="SUPFAM" id="SSF52413">
    <property type="entry name" value="UDP-glucose/GDP-mannose dehydrogenase C-terminal domain"/>
    <property type="match status" value="1"/>
</dbReference>
<dbReference type="AlphaFoldDB" id="A0A4D6KFJ7"/>
<feature type="domain" description="UDP-glucose/GDP-mannose dehydrogenase C-terminal" evidence="8">
    <location>
        <begin position="343"/>
        <end position="437"/>
    </location>
</feature>
<dbReference type="PANTHER" id="PTHR43491:SF5">
    <property type="entry name" value="UDP-N-ACETYL-D-MANNOSAMINE DEHYDROGENASE"/>
    <property type="match status" value="1"/>
</dbReference>
<dbReference type="GO" id="GO:0000271">
    <property type="term" value="P:polysaccharide biosynthetic process"/>
    <property type="evidence" value="ECO:0007669"/>
    <property type="project" value="InterPro"/>
</dbReference>
<evidence type="ECO:0000256" key="5">
    <source>
        <dbReference type="ARBA" id="ARBA00030172"/>
    </source>
</evidence>
<gene>
    <name evidence="9" type="ORF">E5139_13270</name>
</gene>
<evidence type="ECO:0000256" key="3">
    <source>
        <dbReference type="ARBA" id="ARBA00023002"/>
    </source>
</evidence>
<dbReference type="GO" id="GO:0051287">
    <property type="term" value="F:NAD binding"/>
    <property type="evidence" value="ECO:0007669"/>
    <property type="project" value="InterPro"/>
</dbReference>
<comment type="similarity">
    <text evidence="7">Belongs to the UDP-glucose/GDP-mannose dehydrogenase family.</text>
</comment>
<dbReference type="Pfam" id="PF03720">
    <property type="entry name" value="UDPG_MGDP_dh_C"/>
    <property type="match status" value="1"/>
</dbReference>
<name>A0A4D6KFJ7_9EURY</name>
<dbReference type="InterPro" id="IPR036220">
    <property type="entry name" value="UDP-Glc/GDP-Man_DH_C_sf"/>
</dbReference>
<dbReference type="EMBL" id="CP039375">
    <property type="protein sequence ID" value="QCD66567.1"/>
    <property type="molecule type" value="Genomic_DNA"/>
</dbReference>
<organism evidence="9 10">
    <name type="scientific">Halomicrobium mukohataei</name>
    <dbReference type="NCBI Taxonomy" id="57705"/>
    <lineage>
        <taxon>Archaea</taxon>
        <taxon>Methanobacteriati</taxon>
        <taxon>Methanobacteriota</taxon>
        <taxon>Stenosarchaea group</taxon>
        <taxon>Halobacteria</taxon>
        <taxon>Halobacteriales</taxon>
        <taxon>Haloarculaceae</taxon>
        <taxon>Halomicrobium</taxon>
    </lineage>
</organism>
<dbReference type="KEGG" id="halz:E5139_13270"/>
<dbReference type="InterPro" id="IPR036291">
    <property type="entry name" value="NAD(P)-bd_dom_sf"/>
</dbReference>
<evidence type="ECO:0000313" key="9">
    <source>
        <dbReference type="EMBL" id="QCD66567.1"/>
    </source>
</evidence>
<dbReference type="PIRSF" id="PIRSF000124">
    <property type="entry name" value="UDPglc_GDPman_dh"/>
    <property type="match status" value="1"/>
</dbReference>
<dbReference type="Gene3D" id="3.40.50.720">
    <property type="entry name" value="NAD(P)-binding Rossmann-like Domain"/>
    <property type="match status" value="2"/>
</dbReference>
<evidence type="ECO:0000256" key="7">
    <source>
        <dbReference type="PIRNR" id="PIRNR000124"/>
    </source>
</evidence>
<evidence type="ECO:0000256" key="6">
    <source>
        <dbReference type="ARBA" id="ARBA00049130"/>
    </source>
</evidence>
<dbReference type="OMA" id="WDVIRCA"/>
<keyword evidence="3" id="KW-0560">Oxidoreductase</keyword>
<dbReference type="Proteomes" id="UP000297053">
    <property type="component" value="Chromosome"/>
</dbReference>
<sequence length="455" mass="47642">MSTTLCRLYGSDRPADEQRRAFREGGVPVAVYGLGKMGLPLAAVFADRSGNVTGVDIDSAVVNAVNDGQSPVEDEPGLDTAVETAVETESLRATTDGVDAAESAALHVVIVPTLLDDADSPDLSAVESVVDDVAAGLAPGDAVFLESTLPPRTCVDVLRPRLVEKSGLAPDEFALAFCPERTASGRALEDITGSYPKIVGGVDEESTRVAKLVYGELTSNEVIPVSDPTTAECVKLFEGLYRDVNIALANELGRLADGLAIDVREAIEAANTQPYCELHDPGAGVGGHCIPYYPHFVIDTVETSTPLLETARRVNERMEEFTVHKTVEQLVDAGTEIGDASVAVLGVTYRPGIDETRASPAWTITAALSAAGADVYTVDPVCSDLAAFPGRPATLSELPAIDPDALVLVTAHDAFDDVPWDRLADPVVVDGRDALTDPATAGEVYTIGSGPATSD</sequence>
<evidence type="ECO:0000259" key="8">
    <source>
        <dbReference type="SMART" id="SM00984"/>
    </source>
</evidence>
<dbReference type="SUPFAM" id="SSF51735">
    <property type="entry name" value="NAD(P)-binding Rossmann-fold domains"/>
    <property type="match status" value="1"/>
</dbReference>
<evidence type="ECO:0000256" key="4">
    <source>
        <dbReference type="ARBA" id="ARBA00023027"/>
    </source>
</evidence>
<dbReference type="InterPro" id="IPR001732">
    <property type="entry name" value="UDP-Glc/GDP-Man_DH_N"/>
</dbReference>
<dbReference type="InterPro" id="IPR017476">
    <property type="entry name" value="UDP-Glc/GDP-Man"/>
</dbReference>
<dbReference type="SMART" id="SM00984">
    <property type="entry name" value="UDPG_MGDP_dh_C"/>
    <property type="match status" value="1"/>
</dbReference>
<reference evidence="9 10" key="2">
    <citation type="submission" date="2019-04" db="EMBL/GenBank/DDBJ databases">
        <authorList>
            <person name="Yang S."/>
            <person name="Wei W."/>
        </authorList>
    </citation>
    <scope>NUCLEOTIDE SEQUENCE [LARGE SCALE GENOMIC DNA]</scope>
    <source>
        <strain evidence="10">ZP60</strain>
    </source>
</reference>
<dbReference type="InterPro" id="IPR008927">
    <property type="entry name" value="6-PGluconate_DH-like_C_sf"/>
</dbReference>
<dbReference type="InterPro" id="IPR028359">
    <property type="entry name" value="UDP_ManNAc/GlcNAc_DH"/>
</dbReference>
<dbReference type="Pfam" id="PF03721">
    <property type="entry name" value="UDPG_MGDP_dh_N"/>
    <property type="match status" value="1"/>
</dbReference>
<evidence type="ECO:0000256" key="2">
    <source>
        <dbReference type="ARBA" id="ARBA00016796"/>
    </source>
</evidence>
<reference evidence="9 10" key="1">
    <citation type="submission" date="2019-04" db="EMBL/GenBank/DDBJ databases">
        <title>Complete genome sequence of Arthrobacter sp. ZXY-2 associated with effective atrazine degradation and salt adaptation.</title>
        <authorList>
            <person name="Zhao X."/>
        </authorList>
    </citation>
    <scope>NUCLEOTIDE SEQUENCE [LARGE SCALE GENOMIC DNA]</scope>
    <source>
        <strain evidence="10">ZP60</strain>
    </source>
</reference>
<accession>A0A4D6KFJ7</accession>
<keyword evidence="4" id="KW-0520">NAD</keyword>
<dbReference type="RefSeq" id="WP_015762984.1">
    <property type="nucleotide sequence ID" value="NZ_CP039375.1"/>
</dbReference>
<evidence type="ECO:0000313" key="10">
    <source>
        <dbReference type="Proteomes" id="UP000297053"/>
    </source>
</evidence>
<dbReference type="PIRSF" id="PIRSF500136">
    <property type="entry name" value="UDP_ManNAc_DH"/>
    <property type="match status" value="1"/>
</dbReference>